<accession>A0A059Y3L1</accession>
<dbReference type="Proteomes" id="UP000027182">
    <property type="component" value="Chromosome"/>
</dbReference>
<organism evidence="1 2">
    <name type="scientific">Mycoplasmopsis bovis CQ-W70</name>
    <dbReference type="NCBI Taxonomy" id="1316930"/>
    <lineage>
        <taxon>Bacteria</taxon>
        <taxon>Bacillati</taxon>
        <taxon>Mycoplasmatota</taxon>
        <taxon>Mycoplasmoidales</taxon>
        <taxon>Metamycoplasmataceae</taxon>
        <taxon>Mycoplasmopsis</taxon>
    </lineage>
</organism>
<reference evidence="1 2" key="1">
    <citation type="submission" date="2013-04" db="EMBL/GenBank/DDBJ databases">
        <authorList>
            <person name="Lin L."/>
            <person name="Zeng Z."/>
            <person name="Xie J."/>
            <person name="Luo L."/>
            <person name="Yang Z."/>
            <person name="Liang W."/>
            <person name="Lin H."/>
            <person name="Dong C."/>
            <person name="Sun Y."/>
        </authorList>
    </citation>
    <scope>NUCLEOTIDE SEQUENCE [LARGE SCALE GENOMIC DNA]</scope>
    <source>
        <strain evidence="1 2">CQ-W70</strain>
    </source>
</reference>
<sequence>MKKYFNFDDIAYLRRYAPVVITNEELENNFNSIANSYEDELDKLAYVELIKKTIENMTYLPNKVNENIFRSIYYEDDLDKLAGYYKLSENLIGDDSYVVDDLWKNFKEDKEIYSFDKLWDRIDNELREHGINANLYLVSDLLQMDKNIEWVKLNAYERAEAIRDIYKEFKDWISSQDLENYLSAYDKDDFIDEFKLEEKLEKEKLEAKDEKTKALVM</sequence>
<dbReference type="AlphaFoldDB" id="A0A059Y3L1"/>
<dbReference type="KEGG" id="mbq:K668_01835"/>
<dbReference type="PATRIC" id="fig|1316930.3.peg.377"/>
<evidence type="ECO:0000313" key="1">
    <source>
        <dbReference type="EMBL" id="AIA33945.1"/>
    </source>
</evidence>
<evidence type="ECO:0000313" key="2">
    <source>
        <dbReference type="Proteomes" id="UP000027182"/>
    </source>
</evidence>
<dbReference type="RefSeq" id="WP_013954773.1">
    <property type="nucleotide sequence ID" value="NZ_CP005933.1"/>
</dbReference>
<dbReference type="NCBIfam" id="NF045879">
    <property type="entry name" value="ICE_Mbov_0392"/>
    <property type="match status" value="1"/>
</dbReference>
<protein>
    <submittedName>
        <fullName evidence="1">Uncharacterized protein</fullName>
    </submittedName>
</protein>
<name>A0A059Y3L1_MYCBV</name>
<dbReference type="HOGENOM" id="CLU_1254772_0_0_14"/>
<dbReference type="EMBL" id="CP005933">
    <property type="protein sequence ID" value="AIA33945.1"/>
    <property type="molecule type" value="Genomic_DNA"/>
</dbReference>
<gene>
    <name evidence="1" type="ORF">K668_01835</name>
</gene>
<proteinExistence type="predicted"/>